<dbReference type="OrthoDB" id="9784844at2"/>
<dbReference type="Pfam" id="PF06161">
    <property type="entry name" value="DUF975"/>
    <property type="match status" value="1"/>
</dbReference>
<evidence type="ECO:0000313" key="3">
    <source>
        <dbReference type="Proteomes" id="UP000231092"/>
    </source>
</evidence>
<dbReference type="PANTHER" id="PTHR40076">
    <property type="entry name" value="MEMBRANE PROTEIN-RELATED"/>
    <property type="match status" value="1"/>
</dbReference>
<feature type="transmembrane region" description="Helical" evidence="1">
    <location>
        <begin position="21"/>
        <end position="42"/>
    </location>
</feature>
<proteinExistence type="predicted"/>
<feature type="transmembrane region" description="Helical" evidence="1">
    <location>
        <begin position="184"/>
        <end position="203"/>
    </location>
</feature>
<dbReference type="PANTHER" id="PTHR40076:SF1">
    <property type="entry name" value="MEMBRANE PROTEIN"/>
    <property type="match status" value="1"/>
</dbReference>
<organism evidence="2 3">
    <name type="scientific">[Clostridium] celerecrescens 18A</name>
    <dbReference type="NCBI Taxonomy" id="1286362"/>
    <lineage>
        <taxon>Bacteria</taxon>
        <taxon>Bacillati</taxon>
        <taxon>Bacillota</taxon>
        <taxon>Clostridia</taxon>
        <taxon>Lachnospirales</taxon>
        <taxon>Lachnospiraceae</taxon>
        <taxon>Lacrimispora</taxon>
    </lineage>
</organism>
<evidence type="ECO:0000256" key="1">
    <source>
        <dbReference type="SAM" id="Phobius"/>
    </source>
</evidence>
<evidence type="ECO:0000313" key="2">
    <source>
        <dbReference type="EMBL" id="PJJ28208.1"/>
    </source>
</evidence>
<name>A0A2M8Z434_9FIRM</name>
<keyword evidence="1" id="KW-0472">Membrane</keyword>
<gene>
    <name evidence="2" type="ORF">H171_1701</name>
</gene>
<keyword evidence="1" id="KW-1133">Transmembrane helix</keyword>
<dbReference type="AlphaFoldDB" id="A0A2M8Z434"/>
<dbReference type="Proteomes" id="UP000231092">
    <property type="component" value="Unassembled WGS sequence"/>
</dbReference>
<reference evidence="2 3" key="1">
    <citation type="submission" date="2017-11" db="EMBL/GenBank/DDBJ databases">
        <title>Understudied soil microbes with underappreciated capabilities: Untangling the Clostridium saccharolyticum group.</title>
        <authorList>
            <person name="Leschine S."/>
        </authorList>
    </citation>
    <scope>NUCLEOTIDE SEQUENCE [LARGE SCALE GENOMIC DNA]</scope>
    <source>
        <strain evidence="2 3">18A</strain>
    </source>
</reference>
<feature type="transmembrane region" description="Helical" evidence="1">
    <location>
        <begin position="115"/>
        <end position="142"/>
    </location>
</feature>
<comment type="caution">
    <text evidence="2">The sequence shown here is derived from an EMBL/GenBank/DDBJ whole genome shotgun (WGS) entry which is preliminary data.</text>
</comment>
<accession>A0A2M8Z434</accession>
<keyword evidence="1" id="KW-0812">Transmembrane</keyword>
<dbReference type="RefSeq" id="WP_100304731.1">
    <property type="nucleotide sequence ID" value="NZ_PGET01000001.1"/>
</dbReference>
<sequence length="231" mass="26066">MSRKTLKFDAKDAMRDAMVSPYMVTIIVGVIMVILSVVQGFLDIWQEMIGNANAYGDLGQSGAFAASSIIFLIINIVVSTIIQFGYQSYCLKVANRDDTMSYGDLFGSVRYFFKALGLILMVSLLTFLWTLLLIIPGIIAAYRYSQAIIIMVEDPSKGIMQCIRESKEMMVGHKWEFFVLELSFILWQLLGLVTCGIAFIYVYPYMKVTFANYYCAIKPNAVVYEEATVIE</sequence>
<dbReference type="EMBL" id="PGET01000001">
    <property type="protein sequence ID" value="PJJ28208.1"/>
    <property type="molecule type" value="Genomic_DNA"/>
</dbReference>
<dbReference type="InterPro" id="IPR010380">
    <property type="entry name" value="DUF975"/>
</dbReference>
<protein>
    <submittedName>
        <fullName evidence="2">Uncharacterized protein DUF975</fullName>
    </submittedName>
</protein>
<feature type="transmembrane region" description="Helical" evidence="1">
    <location>
        <begin position="62"/>
        <end position="86"/>
    </location>
</feature>